<gene>
    <name evidence="2" type="ORF">QBE51_11840</name>
</gene>
<organism evidence="2 3">
    <name type="scientific">Defluviitalea saccharophila</name>
    <dbReference type="NCBI Taxonomy" id="879970"/>
    <lineage>
        <taxon>Bacteria</taxon>
        <taxon>Bacillati</taxon>
        <taxon>Bacillota</taxon>
        <taxon>Clostridia</taxon>
        <taxon>Lachnospirales</taxon>
        <taxon>Defluviitaleaceae</taxon>
        <taxon>Defluviitalea</taxon>
    </lineage>
</organism>
<keyword evidence="1" id="KW-0812">Transmembrane</keyword>
<evidence type="ECO:0000313" key="3">
    <source>
        <dbReference type="Proteomes" id="UP001486565"/>
    </source>
</evidence>
<protein>
    <submittedName>
        <fullName evidence="2">Polymer-forming cytoskeletal protein</fullName>
    </submittedName>
</protein>
<dbReference type="EMBL" id="CP121687">
    <property type="protein sequence ID" value="WZL69480.1"/>
    <property type="molecule type" value="Genomic_DNA"/>
</dbReference>
<reference evidence="2 3" key="1">
    <citation type="submission" date="2023-03" db="EMBL/GenBank/DDBJ databases">
        <title>Novel Species.</title>
        <authorList>
            <person name="Ma S."/>
        </authorList>
    </citation>
    <scope>NUCLEOTIDE SEQUENCE [LARGE SCALE GENOMIC DNA]</scope>
    <source>
        <strain evidence="2 3">LIND6LT2</strain>
    </source>
</reference>
<sequence length="339" mass="38180">MKKSRFLYGVLLFVMLTVASYAVTVYNEESKFSGLQFMKQIELQGKTKGEALLLFSNIHILGIHTGNMYIFEGEIKLDGILNGNIYIYGGDVYIDESGVVNGKIRTISSNVVYHQKAQIDGSIEPLMATLNIFIKQWDETLFSHYTDDIPFFILELARVVIQIIISLLFLSLFSRNVILQGIVLIKQTKDVLYRGTVIYLMGIALILLFTLSIVGFPFALLLLLIGLLLSGLGVTALSVIIGEWILERIDLPKDIYIKFWLGIGILELAKSIPVFGEMASIFIIPLLSLGMVTQVILNKLLNVPNAFIEESYENNFNPYHQAKLYDIITQNLNGRGRRE</sequence>
<feature type="transmembrane region" description="Helical" evidence="1">
    <location>
        <begin position="220"/>
        <end position="246"/>
    </location>
</feature>
<dbReference type="RefSeq" id="WP_341876476.1">
    <property type="nucleotide sequence ID" value="NZ_CP121687.1"/>
</dbReference>
<keyword evidence="1" id="KW-0472">Membrane</keyword>
<feature type="transmembrane region" description="Helical" evidence="1">
    <location>
        <begin position="255"/>
        <end position="272"/>
    </location>
</feature>
<accession>A0ABZ2Y3I6</accession>
<feature type="transmembrane region" description="Helical" evidence="1">
    <location>
        <begin position="149"/>
        <end position="170"/>
    </location>
</feature>
<evidence type="ECO:0000256" key="1">
    <source>
        <dbReference type="SAM" id="Phobius"/>
    </source>
</evidence>
<name>A0ABZ2Y3I6_9FIRM</name>
<keyword evidence="1" id="KW-1133">Transmembrane helix</keyword>
<evidence type="ECO:0000313" key="2">
    <source>
        <dbReference type="EMBL" id="WZL69480.1"/>
    </source>
</evidence>
<feature type="transmembrane region" description="Helical" evidence="1">
    <location>
        <begin position="191"/>
        <end position="214"/>
    </location>
</feature>
<dbReference type="Proteomes" id="UP001486565">
    <property type="component" value="Chromosome"/>
</dbReference>
<proteinExistence type="predicted"/>
<keyword evidence="3" id="KW-1185">Reference proteome</keyword>